<accession>A0A8T7LX72</accession>
<dbReference type="Proteomes" id="UP001431572">
    <property type="component" value="Chromosome 1"/>
</dbReference>
<dbReference type="EMBL" id="CP128399">
    <property type="protein sequence ID" value="WJW65933.1"/>
    <property type="molecule type" value="Genomic_DNA"/>
</dbReference>
<dbReference type="InterPro" id="IPR029032">
    <property type="entry name" value="AhpD-like"/>
</dbReference>
<proteinExistence type="predicted"/>
<evidence type="ECO:0000313" key="4">
    <source>
        <dbReference type="Proteomes" id="UP001431572"/>
    </source>
</evidence>
<evidence type="ECO:0000313" key="1">
    <source>
        <dbReference type="EMBL" id="NWJ46564.1"/>
    </source>
</evidence>
<protein>
    <recommendedName>
        <fullName evidence="5">Carboxymuconolactone decarboxylase family protein</fullName>
    </recommendedName>
</protein>
<gene>
    <name evidence="1" type="ORF">HXX08_11850</name>
    <name evidence="2" type="ORF">OZ401_001713</name>
</gene>
<evidence type="ECO:0000313" key="2">
    <source>
        <dbReference type="EMBL" id="WJW65933.1"/>
    </source>
</evidence>
<dbReference type="EMBL" id="JACATZ010000001">
    <property type="protein sequence ID" value="NWJ46564.1"/>
    <property type="molecule type" value="Genomic_DNA"/>
</dbReference>
<dbReference type="Proteomes" id="UP000521676">
    <property type="component" value="Unassembled WGS sequence"/>
</dbReference>
<dbReference type="Gene3D" id="1.20.1290.10">
    <property type="entry name" value="AhpD-like"/>
    <property type="match status" value="1"/>
</dbReference>
<organism evidence="1 3">
    <name type="scientific">Candidatus Chlorohelix allophototropha</name>
    <dbReference type="NCBI Taxonomy" id="3003348"/>
    <lineage>
        <taxon>Bacteria</taxon>
        <taxon>Bacillati</taxon>
        <taxon>Chloroflexota</taxon>
        <taxon>Chloroflexia</taxon>
        <taxon>Candidatus Chloroheliales</taxon>
        <taxon>Candidatus Chloroheliaceae</taxon>
        <taxon>Candidatus Chlorohelix</taxon>
    </lineage>
</organism>
<reference evidence="1 3" key="1">
    <citation type="submission" date="2020-06" db="EMBL/GenBank/DDBJ databases">
        <title>Anoxygenic phototrophic Chloroflexota member uses a Type I reaction center.</title>
        <authorList>
            <person name="Tsuji J.M."/>
            <person name="Shaw N.A."/>
            <person name="Nagashima S."/>
            <person name="Venkiteswaran J."/>
            <person name="Schiff S.L."/>
            <person name="Hanada S."/>
            <person name="Tank M."/>
            <person name="Neufeld J.D."/>
        </authorList>
    </citation>
    <scope>NUCLEOTIDE SEQUENCE [LARGE SCALE GENOMIC DNA]</scope>
    <source>
        <strain evidence="1">L227-S17</strain>
    </source>
</reference>
<dbReference type="SUPFAM" id="SSF69118">
    <property type="entry name" value="AhpD-like"/>
    <property type="match status" value="1"/>
</dbReference>
<dbReference type="RefSeq" id="WP_341467820.1">
    <property type="nucleotide sequence ID" value="NZ_CP128399.1"/>
</dbReference>
<dbReference type="AlphaFoldDB" id="A0A8T7LX72"/>
<name>A0A8T7LX72_9CHLR</name>
<keyword evidence="4" id="KW-1185">Reference proteome</keyword>
<reference evidence="2" key="2">
    <citation type="journal article" date="2024" name="Nature">
        <title>Anoxygenic phototroph of the Chloroflexota uses a type I reaction centre.</title>
        <authorList>
            <person name="Tsuji J.M."/>
            <person name="Shaw N.A."/>
            <person name="Nagashima S."/>
            <person name="Venkiteswaran J.J."/>
            <person name="Schiff S.L."/>
            <person name="Watanabe T."/>
            <person name="Fukui M."/>
            <person name="Hanada S."/>
            <person name="Tank M."/>
            <person name="Neufeld J.D."/>
        </authorList>
    </citation>
    <scope>NUCLEOTIDE SEQUENCE</scope>
    <source>
        <strain evidence="2">L227-S17</strain>
    </source>
</reference>
<evidence type="ECO:0000313" key="3">
    <source>
        <dbReference type="Proteomes" id="UP000521676"/>
    </source>
</evidence>
<evidence type="ECO:0008006" key="5">
    <source>
        <dbReference type="Google" id="ProtNLM"/>
    </source>
</evidence>
<sequence>MPRIKALEYEETEPAVQTEYEHQIQANGRMTNMKRTLAHSYPALHALLEWYPLHDAVLPFLGERAVDLFTHAISAQTDCLICSIYFRRVLINAGENPDDLKLDEREGVLVEFGRQLAADSNQISDELFAKLEQYFTPKQIVELTAFGVLMLATNVFNNTLKVELDDYLEPYRKTTTQPQVTLK</sequence>